<comment type="catalytic activity">
    <reaction evidence="3">
        <text>uridine + phosphate = alpha-D-ribose 1-phosphate + uracil</text>
        <dbReference type="Rhea" id="RHEA:24388"/>
        <dbReference type="ChEBI" id="CHEBI:16704"/>
        <dbReference type="ChEBI" id="CHEBI:17568"/>
        <dbReference type="ChEBI" id="CHEBI:43474"/>
        <dbReference type="ChEBI" id="CHEBI:57720"/>
        <dbReference type="EC" id="2.4.2.3"/>
    </reaction>
</comment>
<dbReference type="Proteomes" id="UP000051931">
    <property type="component" value="Unassembled WGS sequence"/>
</dbReference>
<dbReference type="EC" id="2.4.2.3" evidence="1"/>
<dbReference type="SUPFAM" id="SSF53167">
    <property type="entry name" value="Purine and uridine phosphorylases"/>
    <property type="match status" value="1"/>
</dbReference>
<dbReference type="GO" id="GO:0004850">
    <property type="term" value="F:uridine phosphorylase activity"/>
    <property type="evidence" value="ECO:0007669"/>
    <property type="project" value="UniProtKB-EC"/>
</dbReference>
<dbReference type="Gene3D" id="3.40.50.1580">
    <property type="entry name" value="Nucleoside phosphorylase domain"/>
    <property type="match status" value="1"/>
</dbReference>
<proteinExistence type="predicted"/>
<dbReference type="GO" id="GO:0006152">
    <property type="term" value="P:purine nucleoside catabolic process"/>
    <property type="evidence" value="ECO:0007669"/>
    <property type="project" value="TreeGrafter"/>
</dbReference>
<organism evidence="5 6">
    <name type="scientific">Lactobacillus psittaci DSM 15354</name>
    <dbReference type="NCBI Taxonomy" id="1122152"/>
    <lineage>
        <taxon>Bacteria</taxon>
        <taxon>Bacillati</taxon>
        <taxon>Bacillota</taxon>
        <taxon>Bacilli</taxon>
        <taxon>Lactobacillales</taxon>
        <taxon>Lactobacillaceae</taxon>
        <taxon>Lactobacillus</taxon>
    </lineage>
</organism>
<comment type="caution">
    <text evidence="5">The sequence shown here is derived from an EMBL/GenBank/DDBJ whole genome shotgun (WGS) entry which is preliminary data.</text>
</comment>
<gene>
    <name evidence="5" type="ORF">FC23_GL000653</name>
</gene>
<dbReference type="PANTHER" id="PTHR43691:SF11">
    <property type="entry name" value="FI09636P-RELATED"/>
    <property type="match status" value="1"/>
</dbReference>
<sequence length="264" mass="29757">MVLLNKSYYEVKNMEELSLMNFDSNPNAVLNPNYKNLGCDFADKLVYPFVTDENFQAFLADKDYKIVATFETFACNFSVYQVQYHNQTLSLVRPPLGASAAVQLLDWLIAYGVKEVLAIGSCGALTSGNEGDFFLPTKALRDEGTSFHYVAPSRYITLSSPLVMQVKEQLEKRRLPYTEVTTWTTDGFFRETKTKVEQHLAEGISVVEMECAAMAACCQLRNVQFAQILYSADSLANFEHDERNWGEKRQKDVVGLACDILTAI</sequence>
<keyword evidence="6" id="KW-1185">Reference proteome</keyword>
<dbReference type="GO" id="GO:0004731">
    <property type="term" value="F:purine-nucleoside phosphorylase activity"/>
    <property type="evidence" value="ECO:0007669"/>
    <property type="project" value="TreeGrafter"/>
</dbReference>
<dbReference type="PANTHER" id="PTHR43691">
    <property type="entry name" value="URIDINE PHOSPHORYLASE"/>
    <property type="match status" value="1"/>
</dbReference>
<feature type="domain" description="Nucleoside phosphorylase" evidence="4">
    <location>
        <begin position="72"/>
        <end position="244"/>
    </location>
</feature>
<evidence type="ECO:0000313" key="5">
    <source>
        <dbReference type="EMBL" id="KRL63413.1"/>
    </source>
</evidence>
<name>A0A0R1SAK8_9LACO</name>
<protein>
    <recommendedName>
        <fullName evidence="2">Uridine phosphorylase</fullName>
        <ecNumber evidence="1">2.4.2.3</ecNumber>
    </recommendedName>
</protein>
<evidence type="ECO:0000256" key="1">
    <source>
        <dbReference type="ARBA" id="ARBA00011888"/>
    </source>
</evidence>
<accession>A0A0R1SAK8</accession>
<dbReference type="InterPro" id="IPR000845">
    <property type="entry name" value="Nucleoside_phosphorylase_d"/>
</dbReference>
<dbReference type="AlphaFoldDB" id="A0A0R1SAK8"/>
<evidence type="ECO:0000256" key="2">
    <source>
        <dbReference type="ARBA" id="ARBA00021980"/>
    </source>
</evidence>
<evidence type="ECO:0000256" key="3">
    <source>
        <dbReference type="ARBA" id="ARBA00048447"/>
    </source>
</evidence>
<dbReference type="Pfam" id="PF01048">
    <property type="entry name" value="PNP_UDP_1"/>
    <property type="match status" value="1"/>
</dbReference>
<dbReference type="eggNOG" id="COG2820">
    <property type="taxonomic scope" value="Bacteria"/>
</dbReference>
<dbReference type="CDD" id="cd09007">
    <property type="entry name" value="NP-I_spr0068"/>
    <property type="match status" value="1"/>
</dbReference>
<dbReference type="InterPro" id="IPR035994">
    <property type="entry name" value="Nucleoside_phosphorylase_sf"/>
</dbReference>
<dbReference type="STRING" id="1122152.GCA_000425905_00085"/>
<evidence type="ECO:0000313" key="6">
    <source>
        <dbReference type="Proteomes" id="UP000051931"/>
    </source>
</evidence>
<dbReference type="GO" id="GO:0005829">
    <property type="term" value="C:cytosol"/>
    <property type="evidence" value="ECO:0007669"/>
    <property type="project" value="TreeGrafter"/>
</dbReference>
<dbReference type="EMBL" id="AZFB01000003">
    <property type="protein sequence ID" value="KRL63413.1"/>
    <property type="molecule type" value="Genomic_DNA"/>
</dbReference>
<evidence type="ECO:0000259" key="4">
    <source>
        <dbReference type="Pfam" id="PF01048"/>
    </source>
</evidence>
<dbReference type="PATRIC" id="fig|1122152.4.peg.665"/>
<reference evidence="5 6" key="1">
    <citation type="journal article" date="2015" name="Genome Announc.">
        <title>Expanding the biotechnology potential of lactobacilli through comparative genomics of 213 strains and associated genera.</title>
        <authorList>
            <person name="Sun Z."/>
            <person name="Harris H.M."/>
            <person name="McCann A."/>
            <person name="Guo C."/>
            <person name="Argimon S."/>
            <person name="Zhang W."/>
            <person name="Yang X."/>
            <person name="Jeffery I.B."/>
            <person name="Cooney J.C."/>
            <person name="Kagawa T.F."/>
            <person name="Liu W."/>
            <person name="Song Y."/>
            <person name="Salvetti E."/>
            <person name="Wrobel A."/>
            <person name="Rasinkangas P."/>
            <person name="Parkhill J."/>
            <person name="Rea M.C."/>
            <person name="O'Sullivan O."/>
            <person name="Ritari J."/>
            <person name="Douillard F.P."/>
            <person name="Paul Ross R."/>
            <person name="Yang R."/>
            <person name="Briner A.E."/>
            <person name="Felis G.E."/>
            <person name="de Vos W.M."/>
            <person name="Barrangou R."/>
            <person name="Klaenhammer T.R."/>
            <person name="Caufield P.W."/>
            <person name="Cui Y."/>
            <person name="Zhang H."/>
            <person name="O'Toole P.W."/>
        </authorList>
    </citation>
    <scope>NUCLEOTIDE SEQUENCE [LARGE SCALE GENOMIC DNA]</scope>
    <source>
        <strain evidence="5 6">DSM 15354</strain>
    </source>
</reference>